<reference evidence="1" key="4">
    <citation type="submission" date="2019-03" db="UniProtKB">
        <authorList>
            <consortium name="EnsemblPlants"/>
        </authorList>
    </citation>
    <scope>IDENTIFICATION</scope>
</reference>
<dbReference type="EnsemblPlants" id="AET2Gv20838100.6">
    <property type="protein sequence ID" value="AET2Gv20838100.6"/>
    <property type="gene ID" value="AET2Gv20838100"/>
</dbReference>
<dbReference type="AlphaFoldDB" id="A0A453CGN7"/>
<evidence type="ECO:0000313" key="1">
    <source>
        <dbReference type="EnsemblPlants" id="AET2Gv20838100.6"/>
    </source>
</evidence>
<reference evidence="1" key="5">
    <citation type="journal article" date="2021" name="G3 (Bethesda)">
        <title>Aegilops tauschii genome assembly Aet v5.0 features greater sequence contiguity and improved annotation.</title>
        <authorList>
            <person name="Wang L."/>
            <person name="Zhu T."/>
            <person name="Rodriguez J.C."/>
            <person name="Deal K.R."/>
            <person name="Dubcovsky J."/>
            <person name="McGuire P.E."/>
            <person name="Lux T."/>
            <person name="Spannagl M."/>
            <person name="Mayer K.F.X."/>
            <person name="Baldrich P."/>
            <person name="Meyers B.C."/>
            <person name="Huo N."/>
            <person name="Gu Y.Q."/>
            <person name="Zhou H."/>
            <person name="Devos K.M."/>
            <person name="Bennetzen J.L."/>
            <person name="Unver T."/>
            <person name="Budak H."/>
            <person name="Gulick P.J."/>
            <person name="Galiba G."/>
            <person name="Kalapos B."/>
            <person name="Nelson D.R."/>
            <person name="Li P."/>
            <person name="You F.M."/>
            <person name="Luo M.C."/>
            <person name="Dvorak J."/>
        </authorList>
    </citation>
    <scope>NUCLEOTIDE SEQUENCE [LARGE SCALE GENOMIC DNA]</scope>
    <source>
        <strain evidence="1">cv. AL8/78</strain>
    </source>
</reference>
<reference evidence="2" key="2">
    <citation type="journal article" date="2017" name="Nat. Plants">
        <title>The Aegilops tauschii genome reveals multiple impacts of transposons.</title>
        <authorList>
            <person name="Zhao G."/>
            <person name="Zou C."/>
            <person name="Li K."/>
            <person name="Wang K."/>
            <person name="Li T."/>
            <person name="Gao L."/>
            <person name="Zhang X."/>
            <person name="Wang H."/>
            <person name="Yang Z."/>
            <person name="Liu X."/>
            <person name="Jiang W."/>
            <person name="Mao L."/>
            <person name="Kong X."/>
            <person name="Jiao Y."/>
            <person name="Jia J."/>
        </authorList>
    </citation>
    <scope>NUCLEOTIDE SEQUENCE [LARGE SCALE GENOMIC DNA]</scope>
    <source>
        <strain evidence="2">cv. AL8/78</strain>
    </source>
</reference>
<dbReference type="Gramene" id="AET2Gv20838100.6">
    <property type="protein sequence ID" value="AET2Gv20838100.6"/>
    <property type="gene ID" value="AET2Gv20838100"/>
</dbReference>
<keyword evidence="2" id="KW-1185">Reference proteome</keyword>
<organism evidence="1 2">
    <name type="scientific">Aegilops tauschii subsp. strangulata</name>
    <name type="common">Goatgrass</name>
    <dbReference type="NCBI Taxonomy" id="200361"/>
    <lineage>
        <taxon>Eukaryota</taxon>
        <taxon>Viridiplantae</taxon>
        <taxon>Streptophyta</taxon>
        <taxon>Embryophyta</taxon>
        <taxon>Tracheophyta</taxon>
        <taxon>Spermatophyta</taxon>
        <taxon>Magnoliopsida</taxon>
        <taxon>Liliopsida</taxon>
        <taxon>Poales</taxon>
        <taxon>Poaceae</taxon>
        <taxon>BOP clade</taxon>
        <taxon>Pooideae</taxon>
        <taxon>Triticodae</taxon>
        <taxon>Triticeae</taxon>
        <taxon>Triticinae</taxon>
        <taxon>Aegilops</taxon>
    </lineage>
</organism>
<evidence type="ECO:0000313" key="2">
    <source>
        <dbReference type="Proteomes" id="UP000015105"/>
    </source>
</evidence>
<dbReference type="Proteomes" id="UP000015105">
    <property type="component" value="Chromosome 2D"/>
</dbReference>
<sequence length="83" mass="8981">RSGSTRICILQKGNELMISGTISSRQNCSNCESEGLTGHLFCAPACRVIGAPPPLPDFSLALTPEDYDLPPLDPLWNKEDGHQ</sequence>
<protein>
    <submittedName>
        <fullName evidence="1">Uncharacterized protein</fullName>
    </submittedName>
</protein>
<reference evidence="2" key="1">
    <citation type="journal article" date="2014" name="Science">
        <title>Ancient hybridizations among the ancestral genomes of bread wheat.</title>
        <authorList>
            <consortium name="International Wheat Genome Sequencing Consortium,"/>
            <person name="Marcussen T."/>
            <person name="Sandve S.R."/>
            <person name="Heier L."/>
            <person name="Spannagl M."/>
            <person name="Pfeifer M."/>
            <person name="Jakobsen K.S."/>
            <person name="Wulff B.B."/>
            <person name="Steuernagel B."/>
            <person name="Mayer K.F."/>
            <person name="Olsen O.A."/>
        </authorList>
    </citation>
    <scope>NUCLEOTIDE SEQUENCE [LARGE SCALE GENOMIC DNA]</scope>
    <source>
        <strain evidence="2">cv. AL8/78</strain>
    </source>
</reference>
<name>A0A453CGN7_AEGTS</name>
<reference evidence="1" key="3">
    <citation type="journal article" date="2017" name="Nature">
        <title>Genome sequence of the progenitor of the wheat D genome Aegilops tauschii.</title>
        <authorList>
            <person name="Luo M.C."/>
            <person name="Gu Y.Q."/>
            <person name="Puiu D."/>
            <person name="Wang H."/>
            <person name="Twardziok S.O."/>
            <person name="Deal K.R."/>
            <person name="Huo N."/>
            <person name="Zhu T."/>
            <person name="Wang L."/>
            <person name="Wang Y."/>
            <person name="McGuire P.E."/>
            <person name="Liu S."/>
            <person name="Long H."/>
            <person name="Ramasamy R.K."/>
            <person name="Rodriguez J.C."/>
            <person name="Van S.L."/>
            <person name="Yuan L."/>
            <person name="Wang Z."/>
            <person name="Xia Z."/>
            <person name="Xiao L."/>
            <person name="Anderson O.D."/>
            <person name="Ouyang S."/>
            <person name="Liang Y."/>
            <person name="Zimin A.V."/>
            <person name="Pertea G."/>
            <person name="Qi P."/>
            <person name="Bennetzen J.L."/>
            <person name="Dai X."/>
            <person name="Dawson M.W."/>
            <person name="Muller H.G."/>
            <person name="Kugler K."/>
            <person name="Rivarola-Duarte L."/>
            <person name="Spannagl M."/>
            <person name="Mayer K.F.X."/>
            <person name="Lu F.H."/>
            <person name="Bevan M.W."/>
            <person name="Leroy P."/>
            <person name="Li P."/>
            <person name="You F.M."/>
            <person name="Sun Q."/>
            <person name="Liu Z."/>
            <person name="Lyons E."/>
            <person name="Wicker T."/>
            <person name="Salzberg S.L."/>
            <person name="Devos K.M."/>
            <person name="Dvorak J."/>
        </authorList>
    </citation>
    <scope>NUCLEOTIDE SEQUENCE [LARGE SCALE GENOMIC DNA]</scope>
    <source>
        <strain evidence="1">cv. AL8/78</strain>
    </source>
</reference>
<proteinExistence type="predicted"/>
<accession>A0A453CGN7</accession>